<sequence>MSDRSLAGLLGSLPDGVEALPEEHKQDLAEALREAHRRQAAALSRVGDEAMRHIPALLRPTVRKAMGL</sequence>
<dbReference type="OrthoDB" id="3699287at2"/>
<dbReference type="Proteomes" id="UP000320011">
    <property type="component" value="Unassembled WGS sequence"/>
</dbReference>
<evidence type="ECO:0000313" key="2">
    <source>
        <dbReference type="Proteomes" id="UP000320011"/>
    </source>
</evidence>
<reference evidence="1 2" key="1">
    <citation type="submission" date="2019-07" db="EMBL/GenBank/DDBJ databases">
        <authorList>
            <person name="Duangmal K."/>
            <person name="Teo W.F.A."/>
        </authorList>
    </citation>
    <scope>NUCLEOTIDE SEQUENCE [LARGE SCALE GENOMIC DNA]</scope>
    <source>
        <strain evidence="1 2">TBRC 6029</strain>
    </source>
</reference>
<dbReference type="AlphaFoldDB" id="A0A558AUS1"/>
<comment type="caution">
    <text evidence="1">The sequence shown here is derived from an EMBL/GenBank/DDBJ whole genome shotgun (WGS) entry which is preliminary data.</text>
</comment>
<keyword evidence="2" id="KW-1185">Reference proteome</keyword>
<accession>A0A558AUS1</accession>
<proteinExistence type="predicted"/>
<protein>
    <submittedName>
        <fullName evidence="1">Uncharacterized protein</fullName>
    </submittedName>
</protein>
<dbReference type="EMBL" id="VJWX01000461">
    <property type="protein sequence ID" value="TVT27946.1"/>
    <property type="molecule type" value="Genomic_DNA"/>
</dbReference>
<evidence type="ECO:0000313" key="1">
    <source>
        <dbReference type="EMBL" id="TVT27946.1"/>
    </source>
</evidence>
<dbReference type="RefSeq" id="WP_144592327.1">
    <property type="nucleotide sequence ID" value="NZ_VJWX01000461.1"/>
</dbReference>
<gene>
    <name evidence="1" type="ORF">FNH05_30595</name>
</gene>
<reference evidence="1 2" key="2">
    <citation type="submission" date="2019-08" db="EMBL/GenBank/DDBJ databases">
        <title>Amycolatopsis acidicola sp. nov., isolated from peat swamp forest soil.</title>
        <authorList>
            <person name="Srisuk N."/>
        </authorList>
    </citation>
    <scope>NUCLEOTIDE SEQUENCE [LARGE SCALE GENOMIC DNA]</scope>
    <source>
        <strain evidence="1 2">TBRC 6029</strain>
    </source>
</reference>
<name>A0A558AUS1_9PSEU</name>
<organism evidence="1 2">
    <name type="scientific">Amycolatopsis rhizosphaerae</name>
    <dbReference type="NCBI Taxonomy" id="2053003"/>
    <lineage>
        <taxon>Bacteria</taxon>
        <taxon>Bacillati</taxon>
        <taxon>Actinomycetota</taxon>
        <taxon>Actinomycetes</taxon>
        <taxon>Pseudonocardiales</taxon>
        <taxon>Pseudonocardiaceae</taxon>
        <taxon>Amycolatopsis</taxon>
    </lineage>
</organism>